<name>A0AAD7SUW3_9TELE</name>
<protein>
    <submittedName>
        <fullName evidence="3">Uncharacterized protein</fullName>
    </submittedName>
</protein>
<evidence type="ECO:0000313" key="3">
    <source>
        <dbReference type="EMBL" id="KAJ8409115.1"/>
    </source>
</evidence>
<keyword evidence="2" id="KW-0732">Signal</keyword>
<dbReference type="EMBL" id="JAINUG010000032">
    <property type="protein sequence ID" value="KAJ8409115.1"/>
    <property type="molecule type" value="Genomic_DNA"/>
</dbReference>
<dbReference type="AlphaFoldDB" id="A0AAD7SUW3"/>
<evidence type="ECO:0000313" key="4">
    <source>
        <dbReference type="Proteomes" id="UP001221898"/>
    </source>
</evidence>
<feature type="signal peptide" evidence="2">
    <location>
        <begin position="1"/>
        <end position="34"/>
    </location>
</feature>
<evidence type="ECO:0000256" key="1">
    <source>
        <dbReference type="SAM" id="MobiDB-lite"/>
    </source>
</evidence>
<sequence length="225" mass="24137">MRPRAPPRPLPRPGRTAWMWWALTVGWLAGSAWSSTPESDSATPDQALGTPSTSSSSSSSASFSLHGPVGRLHPAPVSIYRSPASLRGGHGAELPIESPSSPAIDAVKRRACCPNITCLLSERDLKGRLACRCHGGASSSAILRYHIRVRRSGAQAGSTALCCWWQWPFPPPNTIKRESGCLEQGIIALPVPPTSCCIRRIRHSFRASRYSKCSGAVPSLRALCS</sequence>
<evidence type="ECO:0000256" key="2">
    <source>
        <dbReference type="SAM" id="SignalP"/>
    </source>
</evidence>
<dbReference type="Proteomes" id="UP001221898">
    <property type="component" value="Unassembled WGS sequence"/>
</dbReference>
<feature type="compositionally biased region" description="Polar residues" evidence="1">
    <location>
        <begin position="34"/>
        <end position="44"/>
    </location>
</feature>
<reference evidence="3" key="1">
    <citation type="journal article" date="2023" name="Science">
        <title>Genome structures resolve the early diversification of teleost fishes.</title>
        <authorList>
            <person name="Parey E."/>
            <person name="Louis A."/>
            <person name="Montfort J."/>
            <person name="Bouchez O."/>
            <person name="Roques C."/>
            <person name="Iampietro C."/>
            <person name="Lluch J."/>
            <person name="Castinel A."/>
            <person name="Donnadieu C."/>
            <person name="Desvignes T."/>
            <person name="Floi Bucao C."/>
            <person name="Jouanno E."/>
            <person name="Wen M."/>
            <person name="Mejri S."/>
            <person name="Dirks R."/>
            <person name="Jansen H."/>
            <person name="Henkel C."/>
            <person name="Chen W.J."/>
            <person name="Zahm M."/>
            <person name="Cabau C."/>
            <person name="Klopp C."/>
            <person name="Thompson A.W."/>
            <person name="Robinson-Rechavi M."/>
            <person name="Braasch I."/>
            <person name="Lecointre G."/>
            <person name="Bobe J."/>
            <person name="Postlethwait J.H."/>
            <person name="Berthelot C."/>
            <person name="Roest Crollius H."/>
            <person name="Guiguen Y."/>
        </authorList>
    </citation>
    <scope>NUCLEOTIDE SEQUENCE</scope>
    <source>
        <strain evidence="3">NC1722</strain>
    </source>
</reference>
<organism evidence="3 4">
    <name type="scientific">Aldrovandia affinis</name>
    <dbReference type="NCBI Taxonomy" id="143900"/>
    <lineage>
        <taxon>Eukaryota</taxon>
        <taxon>Metazoa</taxon>
        <taxon>Chordata</taxon>
        <taxon>Craniata</taxon>
        <taxon>Vertebrata</taxon>
        <taxon>Euteleostomi</taxon>
        <taxon>Actinopterygii</taxon>
        <taxon>Neopterygii</taxon>
        <taxon>Teleostei</taxon>
        <taxon>Notacanthiformes</taxon>
        <taxon>Halosauridae</taxon>
        <taxon>Aldrovandia</taxon>
    </lineage>
</organism>
<feature type="region of interest" description="Disordered" evidence="1">
    <location>
        <begin position="34"/>
        <end position="66"/>
    </location>
</feature>
<accession>A0AAD7SUW3</accession>
<feature type="compositionally biased region" description="Low complexity" evidence="1">
    <location>
        <begin position="52"/>
        <end position="64"/>
    </location>
</feature>
<comment type="caution">
    <text evidence="3">The sequence shown here is derived from an EMBL/GenBank/DDBJ whole genome shotgun (WGS) entry which is preliminary data.</text>
</comment>
<proteinExistence type="predicted"/>
<gene>
    <name evidence="3" type="ORF">AAFF_G00241360</name>
</gene>
<keyword evidence="4" id="KW-1185">Reference proteome</keyword>
<feature type="chain" id="PRO_5042108051" evidence="2">
    <location>
        <begin position="35"/>
        <end position="225"/>
    </location>
</feature>